<gene>
    <name evidence="2" type="ORF">GA0070558_13741</name>
</gene>
<accession>A0A1C4Y8E2</accession>
<feature type="compositionally biased region" description="Low complexity" evidence="1">
    <location>
        <begin position="275"/>
        <end position="285"/>
    </location>
</feature>
<dbReference type="Proteomes" id="UP000199375">
    <property type="component" value="Unassembled WGS sequence"/>
</dbReference>
<organism evidence="2 3">
    <name type="scientific">Micromonospora haikouensis</name>
    <dbReference type="NCBI Taxonomy" id="686309"/>
    <lineage>
        <taxon>Bacteria</taxon>
        <taxon>Bacillati</taxon>
        <taxon>Actinomycetota</taxon>
        <taxon>Actinomycetes</taxon>
        <taxon>Micromonosporales</taxon>
        <taxon>Micromonosporaceae</taxon>
        <taxon>Micromonospora</taxon>
    </lineage>
</organism>
<evidence type="ECO:0000313" key="2">
    <source>
        <dbReference type="EMBL" id="SCF16974.1"/>
    </source>
</evidence>
<sequence length="299" mass="29711">MHAHLRAARRPTGVPTPTPPAPHRTGIPAPVPPARRLTGVAALAVLPALLAACADDPAPAPAPPTPTDPAPAAADAARDELAALAAAAQDRSFTARYTLADGTGSDRSIVVTSAADGTWRVDVPGGALGGTADVSLAATADGLYQCGLPSAGRPEPASCVRLGDPTDAVPHRLDPRVQHPFTDWLEVLTDRRAPLAVSPARPPQGASGSCYSVDTTSASLNAPLDVGIYCYAPDGTPTAVRTTGGTLVLAGPAGPGPATVQLAGPVTDGEPLGVAAPEPTAESSPESPPEPAPSGTATP</sequence>
<reference evidence="2 3" key="1">
    <citation type="submission" date="2016-06" db="EMBL/GenBank/DDBJ databases">
        <authorList>
            <person name="Kjaerup R.B."/>
            <person name="Dalgaard T.S."/>
            <person name="Juul-Madsen H.R."/>
        </authorList>
    </citation>
    <scope>NUCLEOTIDE SEQUENCE [LARGE SCALE GENOMIC DNA]</scope>
    <source>
        <strain evidence="2 3">DSM 45626</strain>
    </source>
</reference>
<dbReference type="AlphaFoldDB" id="A0A1C4Y8E2"/>
<proteinExistence type="predicted"/>
<dbReference type="RefSeq" id="WP_256092175.1">
    <property type="nucleotide sequence ID" value="NZ_FMCW01000037.1"/>
</dbReference>
<evidence type="ECO:0000313" key="3">
    <source>
        <dbReference type="Proteomes" id="UP000199375"/>
    </source>
</evidence>
<name>A0A1C4Y8E2_9ACTN</name>
<feature type="region of interest" description="Disordered" evidence="1">
    <location>
        <begin position="259"/>
        <end position="299"/>
    </location>
</feature>
<evidence type="ECO:0000256" key="1">
    <source>
        <dbReference type="SAM" id="MobiDB-lite"/>
    </source>
</evidence>
<protein>
    <submittedName>
        <fullName evidence="2">Uncharacterized protein</fullName>
    </submittedName>
</protein>
<feature type="region of interest" description="Disordered" evidence="1">
    <location>
        <begin position="1"/>
        <end position="29"/>
    </location>
</feature>
<dbReference type="EMBL" id="FMCW01000037">
    <property type="protein sequence ID" value="SCF16974.1"/>
    <property type="molecule type" value="Genomic_DNA"/>
</dbReference>